<dbReference type="RefSeq" id="WP_224732745.1">
    <property type="nucleotide sequence ID" value="NZ_BCNX01000004.1"/>
</dbReference>
<evidence type="ECO:0000313" key="1">
    <source>
        <dbReference type="EMBL" id="SDJ94845.1"/>
    </source>
</evidence>
<dbReference type="SUPFAM" id="SSF52777">
    <property type="entry name" value="CoA-dependent acyltransferases"/>
    <property type="match status" value="2"/>
</dbReference>
<dbReference type="InterPro" id="IPR023213">
    <property type="entry name" value="CAT-like_dom_sf"/>
</dbReference>
<dbReference type="Gene3D" id="3.30.559.10">
    <property type="entry name" value="Chloramphenicol acetyltransferase-like domain"/>
    <property type="match status" value="1"/>
</dbReference>
<dbReference type="Proteomes" id="UP000326500">
    <property type="component" value="Unassembled WGS sequence"/>
</dbReference>
<dbReference type="Gene3D" id="3.30.559.30">
    <property type="entry name" value="Nonribosomal peptide synthetase, condensation domain"/>
    <property type="match status" value="1"/>
</dbReference>
<dbReference type="AlphaFoldDB" id="A0A1G8XY74"/>
<dbReference type="EMBL" id="FNFT01000002">
    <property type="protein sequence ID" value="SDJ94845.1"/>
    <property type="molecule type" value="Genomic_DNA"/>
</dbReference>
<keyword evidence="2" id="KW-1185">Reference proteome</keyword>
<reference evidence="1 2" key="1">
    <citation type="submission" date="2016-10" db="EMBL/GenBank/DDBJ databases">
        <authorList>
            <person name="Varghese N."/>
            <person name="Submissions S."/>
        </authorList>
    </citation>
    <scope>NUCLEOTIDE SEQUENCE [LARGE SCALE GENOMIC DNA]</scope>
    <source>
        <strain evidence="1 2">DSM 2373</strain>
    </source>
</reference>
<evidence type="ECO:0000313" key="2">
    <source>
        <dbReference type="Proteomes" id="UP000326500"/>
    </source>
</evidence>
<organism evidence="1 2">
    <name type="scientific">Methanoculleus thermophilus</name>
    <dbReference type="NCBI Taxonomy" id="2200"/>
    <lineage>
        <taxon>Archaea</taxon>
        <taxon>Methanobacteriati</taxon>
        <taxon>Methanobacteriota</taxon>
        <taxon>Stenosarchaea group</taxon>
        <taxon>Methanomicrobia</taxon>
        <taxon>Methanomicrobiales</taxon>
        <taxon>Methanomicrobiaceae</taxon>
        <taxon>Methanoculleus</taxon>
    </lineage>
</organism>
<sequence length="436" mass="49047">MSTLPPRYPAPAFDVFNIYFERLYDPTMHVVICLDGEVDEEAMRTATMRLIASDPYLRSKFAEVNDRPAWEEIPKGLWDGAFILVPSGECEDQPHHVPPPPLDVRSGPQVRVTLYRRAGGDLLAVTCHHGFCDAAGALTLAQELLAAYRGVMDDSDFRPAPRNPYERSTARILDLYSDEEQKQALSEEERFVDRWRFPIERTGRGVPRVARRTLAPERLGSIKAFGREHGATVNDVLIGAFFLALAKIRGDPADRNEPRSILTSADLRRRYPGLYEDSLLTNLSVAYELTLSLGEGERLEDIIDQVTETTTRKKAGSLGVATILFYEEIMAGGMPAVLAFFDEMIERYWQSGLKNPVLSNLGIFDPDEYFPIPGKDGADLGIRDIQYLPCVCWPYGFLMIASTFRDHLTLTTAYEEGPYSTAVVERFLEYVDGYLP</sequence>
<name>A0A1G8XY74_9EURY</name>
<dbReference type="STRING" id="2200.GCA_001571405_00574"/>
<protein>
    <submittedName>
        <fullName evidence="1">Uncharacterized protein, contains a NRPS condensation (Elongation) domain</fullName>
    </submittedName>
</protein>
<accession>A0A1G8XY74</accession>
<gene>
    <name evidence="1" type="ORF">SAMN04488571_10284</name>
</gene>
<proteinExistence type="predicted"/>